<dbReference type="GO" id="GO:0005509">
    <property type="term" value="F:calcium ion binding"/>
    <property type="evidence" value="ECO:0007669"/>
    <property type="project" value="InterPro"/>
</dbReference>
<dbReference type="InterPro" id="IPR028994">
    <property type="entry name" value="Integrin_alpha_N"/>
</dbReference>
<evidence type="ECO:0008006" key="7">
    <source>
        <dbReference type="Google" id="ProtNLM"/>
    </source>
</evidence>
<protein>
    <recommendedName>
        <fullName evidence="7">Cadherin domain-containing protein</fullName>
    </recommendedName>
</protein>
<organism evidence="5 6">
    <name type="scientific">Falsiroseomonas bella</name>
    <dbReference type="NCBI Taxonomy" id="2184016"/>
    <lineage>
        <taxon>Bacteria</taxon>
        <taxon>Pseudomonadati</taxon>
        <taxon>Pseudomonadota</taxon>
        <taxon>Alphaproteobacteria</taxon>
        <taxon>Acetobacterales</taxon>
        <taxon>Roseomonadaceae</taxon>
        <taxon>Falsiroseomonas</taxon>
    </lineage>
</organism>
<evidence type="ECO:0000256" key="1">
    <source>
        <dbReference type="ARBA" id="ARBA00022729"/>
    </source>
</evidence>
<keyword evidence="3" id="KW-0378">Hydrolase</keyword>
<dbReference type="Pfam" id="PF17963">
    <property type="entry name" value="Big_9"/>
    <property type="match status" value="1"/>
</dbReference>
<dbReference type="InterPro" id="IPR013783">
    <property type="entry name" value="Ig-like_fold"/>
</dbReference>
<keyword evidence="4" id="KW-0325">Glycoprotein</keyword>
<dbReference type="SMART" id="SM00191">
    <property type="entry name" value="Int_alpha"/>
    <property type="match status" value="7"/>
</dbReference>
<evidence type="ECO:0000256" key="2">
    <source>
        <dbReference type="ARBA" id="ARBA00022737"/>
    </source>
</evidence>
<dbReference type="PROSITE" id="PS51470">
    <property type="entry name" value="FG_GAP"/>
    <property type="match status" value="3"/>
</dbReference>
<keyword evidence="6" id="KW-1185">Reference proteome</keyword>
<dbReference type="AlphaFoldDB" id="A0A317FIX9"/>
<name>A0A317FIX9_9PROT</name>
<dbReference type="InterPro" id="IPR000413">
    <property type="entry name" value="Integrin_alpha"/>
</dbReference>
<keyword evidence="1" id="KW-0732">Signal</keyword>
<proteinExistence type="predicted"/>
<accession>A0A317FIX9</accession>
<dbReference type="PRINTS" id="PR01185">
    <property type="entry name" value="INTEGRINA"/>
</dbReference>
<dbReference type="Proteomes" id="UP000245765">
    <property type="component" value="Unassembled WGS sequence"/>
</dbReference>
<dbReference type="PANTHER" id="PTHR23221">
    <property type="entry name" value="GLYCOSYLPHOSPHATIDYLINOSITOL PHOSPHOLIPASE D"/>
    <property type="match status" value="1"/>
</dbReference>
<evidence type="ECO:0000313" key="6">
    <source>
        <dbReference type="Proteomes" id="UP000245765"/>
    </source>
</evidence>
<sequence>MPLRKRDSCRMATQQIWFGTRAVRFEGGGNTGPQIETLDDAGDFFTRTFPWGTYDTTGSEWQQLLAFTGTAAQQAALGVDLSDGVNAADVGKVDSTGDLRVGAGVTAQNLADIAGGGRLMDVTGTLDASDDMVAISGFGRSNGATLSGATLDGSETGNRVVFSNATGFGFLGGSGFDPNGGATRLNGGESIDIAVRLGKVLAEVSFTVSVHDRRAAEVLLDSDGRTLRDVNGAAQGGFVQDGSAGELNLGVLAHGTTVRVDYRNEAIWVGGLAFTGDAAAFFAAFEAGGSTHVTFGSAVDATIGWSVADLVLSTDDPADPNAPPVAEGFTGGSGDEDTSIAGAVLAADPDLDPLTYTVEAGDGPARGTVIVTAGTGAFVYTPGSNDNGPDSFTVTISDGRGGVTTQLVNIAVAAVNDAASISGTATGTVYEDGTLAASGDLDVADVDAGEARFADPGSLDGLYGTFTFDATSGAWGYLLANDLEAVQALSNGETLTDTLTVLSLDGTDQETISVTIRGRPEGYAPVSLAAIATGTSTLGFKILGTVFFEQAGYGVGGGGDVDGDGKADLIIGTFPADAADTTAAYIVFGKEDGATVDLVDVKGGDGTLGTHIVNPLQDASGEAVGNAGDVNGDGLADVLVAARFDSTLVNGGGAAYVLFGGDRVGTANLGDVGADGGPPGFRIIGEANADFGGGQAGSSLGGGGDVNGDGLADIVLGAPDLDVGDKSLAGAAYVVFGKADADAVDLAEVAAGTGGLGFKILAEAAQDGLGSAVGIAGDVNGDGLADIIVGARFHDRPGASNSGAAYIVFGKEDGGEVDLLDVAGGSSSLGFKILGEPLNSAFAGFSVSAAGDVNGDGLADVVVGAPGPGAYVVFGKADGGAVDLIDIAGGGSTQGFKIVGEAGINDTGLSVSAAGDLNGDGLGDLLVGAPFINAAYIVFGKAGGAVVDLAQVAAGTSSDGVKIVGEAGGSTGYSVSAAGDVNADGLDDVLVGAPGRSEVDFANGAAYVVFGQTDWLV</sequence>
<evidence type="ECO:0000256" key="3">
    <source>
        <dbReference type="ARBA" id="ARBA00022801"/>
    </source>
</evidence>
<dbReference type="Gene3D" id="2.130.10.130">
    <property type="entry name" value="Integrin alpha, N-terminal"/>
    <property type="match status" value="4"/>
</dbReference>
<dbReference type="NCBIfam" id="TIGR01965">
    <property type="entry name" value="VCBS_repeat"/>
    <property type="match status" value="2"/>
</dbReference>
<dbReference type="InterPro" id="IPR013519">
    <property type="entry name" value="Int_alpha_beta-p"/>
</dbReference>
<dbReference type="PANTHER" id="PTHR23221:SF7">
    <property type="entry name" value="PHOSPHATIDYLINOSITOL-GLYCAN-SPECIFIC PHOSPHOLIPASE D"/>
    <property type="match status" value="1"/>
</dbReference>
<dbReference type="InterPro" id="IPR010221">
    <property type="entry name" value="VCBS_dom"/>
</dbReference>
<evidence type="ECO:0000256" key="4">
    <source>
        <dbReference type="ARBA" id="ARBA00023180"/>
    </source>
</evidence>
<dbReference type="SUPFAM" id="SSF69318">
    <property type="entry name" value="Integrin alpha N-terminal domain"/>
    <property type="match status" value="2"/>
</dbReference>
<dbReference type="EMBL" id="QGNA01000001">
    <property type="protein sequence ID" value="PWS38282.1"/>
    <property type="molecule type" value="Genomic_DNA"/>
</dbReference>
<dbReference type="GO" id="GO:0016787">
    <property type="term" value="F:hydrolase activity"/>
    <property type="evidence" value="ECO:0007669"/>
    <property type="project" value="UniProtKB-KW"/>
</dbReference>
<gene>
    <name evidence="5" type="ORF">DFH01_03035</name>
</gene>
<dbReference type="SUPFAM" id="SSF49313">
    <property type="entry name" value="Cadherin-like"/>
    <property type="match status" value="1"/>
</dbReference>
<reference evidence="6" key="1">
    <citation type="submission" date="2018-05" db="EMBL/GenBank/DDBJ databases">
        <authorList>
            <person name="Du Z."/>
            <person name="Wang X."/>
        </authorList>
    </citation>
    <scope>NUCLEOTIDE SEQUENCE [LARGE SCALE GENOMIC DNA]</scope>
    <source>
        <strain evidence="6">CQN31</strain>
    </source>
</reference>
<comment type="caution">
    <text evidence="5">The sequence shown here is derived from an EMBL/GenBank/DDBJ whole genome shotgun (WGS) entry which is preliminary data.</text>
</comment>
<dbReference type="GO" id="GO:0007155">
    <property type="term" value="P:cell adhesion"/>
    <property type="evidence" value="ECO:0007669"/>
    <property type="project" value="InterPro"/>
</dbReference>
<evidence type="ECO:0000313" key="5">
    <source>
        <dbReference type="EMBL" id="PWS38282.1"/>
    </source>
</evidence>
<dbReference type="Pfam" id="PF01839">
    <property type="entry name" value="FG-GAP"/>
    <property type="match status" value="6"/>
</dbReference>
<dbReference type="Gene3D" id="2.60.40.10">
    <property type="entry name" value="Immunoglobulins"/>
    <property type="match status" value="1"/>
</dbReference>
<dbReference type="InterPro" id="IPR013517">
    <property type="entry name" value="FG-GAP"/>
</dbReference>
<keyword evidence="2" id="KW-0677">Repeat</keyword>
<dbReference type="GO" id="GO:0008305">
    <property type="term" value="C:integrin complex"/>
    <property type="evidence" value="ECO:0007669"/>
    <property type="project" value="InterPro"/>
</dbReference>
<dbReference type="InterPro" id="IPR015919">
    <property type="entry name" value="Cadherin-like_sf"/>
</dbReference>